<dbReference type="STRING" id="1399968.CI15_08605"/>
<dbReference type="SUPFAM" id="SSF51735">
    <property type="entry name" value="NAD(P)-binding Rossmann-fold domains"/>
    <property type="match status" value="1"/>
</dbReference>
<keyword evidence="4" id="KW-1185">Reference proteome</keyword>
<sequence>MTKAVLITGGSRGIGRATARLLGARGWCVGVNYVRDLAAAQQTVAEVEHAGGRAIPIAGDVANEADVIGMFDTLQQTFGRLDALVNNAGIVAPSSQLADMDFARLKRLFDVNVLGAYLCAREAARRMSTQRGGAGGAIVNVSSAAARLGSPNEYVDYAGSKGAIDTMTLGLAKELGPQGVRVNAVRPGLIDTEIHASGGKPERAAQLGATTPLGRPGRADEVAEAIVWLLDDAASYVTGALFDVTGGR</sequence>
<gene>
    <name evidence="3" type="ORF">CI15_08605</name>
</gene>
<dbReference type="OrthoDB" id="20590at2"/>
<dbReference type="PROSITE" id="PS00061">
    <property type="entry name" value="ADH_SHORT"/>
    <property type="match status" value="1"/>
</dbReference>
<dbReference type="InterPro" id="IPR036291">
    <property type="entry name" value="NAD(P)-bd_dom_sf"/>
</dbReference>
<proteinExistence type="inferred from homology"/>
<dbReference type="Pfam" id="PF13561">
    <property type="entry name" value="adh_short_C2"/>
    <property type="match status" value="1"/>
</dbReference>
<dbReference type="GO" id="GO:0016491">
    <property type="term" value="F:oxidoreductase activity"/>
    <property type="evidence" value="ECO:0007669"/>
    <property type="project" value="UniProtKB-KW"/>
</dbReference>
<comment type="similarity">
    <text evidence="1">Belongs to the short-chain dehydrogenases/reductases (SDR) family.</text>
</comment>
<dbReference type="EMBL" id="LRBG01000005">
    <property type="protein sequence ID" value="KXU89370.1"/>
    <property type="molecule type" value="Genomic_DNA"/>
</dbReference>
<keyword evidence="2" id="KW-0560">Oxidoreductase</keyword>
<dbReference type="InterPro" id="IPR002347">
    <property type="entry name" value="SDR_fam"/>
</dbReference>
<dbReference type="AlphaFoldDB" id="A0A149PWC8"/>
<dbReference type="RefSeq" id="WP_062126355.1">
    <property type="nucleotide sequence ID" value="NZ_LRBG01000005.1"/>
</dbReference>
<dbReference type="InterPro" id="IPR020904">
    <property type="entry name" value="Sc_DH/Rdtase_CS"/>
</dbReference>
<accession>A0A149PWC8</accession>
<organism evidence="3 4">
    <name type="scientific">Paraburkholderia monticola</name>
    <dbReference type="NCBI Taxonomy" id="1399968"/>
    <lineage>
        <taxon>Bacteria</taxon>
        <taxon>Pseudomonadati</taxon>
        <taxon>Pseudomonadota</taxon>
        <taxon>Betaproteobacteria</taxon>
        <taxon>Burkholderiales</taxon>
        <taxon>Burkholderiaceae</taxon>
        <taxon>Paraburkholderia</taxon>
    </lineage>
</organism>
<dbReference type="CDD" id="cd05233">
    <property type="entry name" value="SDR_c"/>
    <property type="match status" value="1"/>
</dbReference>
<dbReference type="PANTHER" id="PTHR43639">
    <property type="entry name" value="OXIDOREDUCTASE, SHORT-CHAIN DEHYDROGENASE/REDUCTASE FAMILY (AFU_ORTHOLOGUE AFUA_5G02870)"/>
    <property type="match status" value="1"/>
</dbReference>
<dbReference type="PRINTS" id="PR00081">
    <property type="entry name" value="GDHRDH"/>
</dbReference>
<dbReference type="PANTHER" id="PTHR43639:SF1">
    <property type="entry name" value="SHORT-CHAIN DEHYDROGENASE_REDUCTASE FAMILY PROTEIN"/>
    <property type="match status" value="1"/>
</dbReference>
<dbReference type="NCBIfam" id="NF005400">
    <property type="entry name" value="PRK06947.1"/>
    <property type="match status" value="1"/>
</dbReference>
<dbReference type="PRINTS" id="PR00080">
    <property type="entry name" value="SDRFAMILY"/>
</dbReference>
<dbReference type="FunFam" id="3.40.50.720:FF:000084">
    <property type="entry name" value="Short-chain dehydrogenase reductase"/>
    <property type="match status" value="1"/>
</dbReference>
<protein>
    <submittedName>
        <fullName evidence="3">Sugar dehydrogenase</fullName>
    </submittedName>
</protein>
<name>A0A149PWC8_9BURK</name>
<evidence type="ECO:0000313" key="3">
    <source>
        <dbReference type="EMBL" id="KXU89370.1"/>
    </source>
</evidence>
<evidence type="ECO:0000256" key="1">
    <source>
        <dbReference type="ARBA" id="ARBA00006484"/>
    </source>
</evidence>
<dbReference type="Proteomes" id="UP000075613">
    <property type="component" value="Unassembled WGS sequence"/>
</dbReference>
<evidence type="ECO:0000256" key="2">
    <source>
        <dbReference type="ARBA" id="ARBA00023002"/>
    </source>
</evidence>
<comment type="caution">
    <text evidence="3">The sequence shown here is derived from an EMBL/GenBank/DDBJ whole genome shotgun (WGS) entry which is preliminary data.</text>
</comment>
<reference evidence="3 4" key="1">
    <citation type="journal article" date="2015" name="Int. J. Syst. Evol. Microbiol.">
        <title>Burkholderia monticola sp. nov., isolated from mountain soil.</title>
        <authorList>
            <person name="Baek I."/>
            <person name="Seo B."/>
            <person name="Lee I."/>
            <person name="Yi H."/>
            <person name="Chun J."/>
        </authorList>
    </citation>
    <scope>NUCLEOTIDE SEQUENCE [LARGE SCALE GENOMIC DNA]</scope>
    <source>
        <strain evidence="3 4">JC2948</strain>
    </source>
</reference>
<evidence type="ECO:0000313" key="4">
    <source>
        <dbReference type="Proteomes" id="UP000075613"/>
    </source>
</evidence>
<dbReference type="Gene3D" id="3.40.50.720">
    <property type="entry name" value="NAD(P)-binding Rossmann-like Domain"/>
    <property type="match status" value="1"/>
</dbReference>